<dbReference type="PROSITE" id="PS51186">
    <property type="entry name" value="GNAT"/>
    <property type="match status" value="1"/>
</dbReference>
<evidence type="ECO:0000313" key="2">
    <source>
        <dbReference type="EMBL" id="EAW12064.1"/>
    </source>
</evidence>
<dbReference type="AlphaFoldDB" id="A1CDY7"/>
<dbReference type="InterPro" id="IPR016181">
    <property type="entry name" value="Acyl_CoA_acyltransferase"/>
</dbReference>
<dbReference type="Proteomes" id="UP000006701">
    <property type="component" value="Unassembled WGS sequence"/>
</dbReference>
<dbReference type="KEGG" id="act:ACLA_008240"/>
<dbReference type="eggNOG" id="ENOG502SCCK">
    <property type="taxonomic scope" value="Eukaryota"/>
</dbReference>
<dbReference type="Pfam" id="PF13302">
    <property type="entry name" value="Acetyltransf_3"/>
    <property type="match status" value="1"/>
</dbReference>
<protein>
    <submittedName>
        <fullName evidence="2">GNAT family acetyltransferase, putative</fullName>
    </submittedName>
</protein>
<dbReference type="InterPro" id="IPR000182">
    <property type="entry name" value="GNAT_dom"/>
</dbReference>
<feature type="domain" description="N-acetyltransferase" evidence="1">
    <location>
        <begin position="56"/>
        <end position="193"/>
    </location>
</feature>
<evidence type="ECO:0000313" key="3">
    <source>
        <dbReference type="Proteomes" id="UP000006701"/>
    </source>
</evidence>
<evidence type="ECO:0000259" key="1">
    <source>
        <dbReference type="PROSITE" id="PS51186"/>
    </source>
</evidence>
<dbReference type="GeneID" id="4705463"/>
<dbReference type="PANTHER" id="PTHR43792:SF1">
    <property type="entry name" value="N-ACETYLTRANSFERASE DOMAIN-CONTAINING PROTEIN"/>
    <property type="match status" value="1"/>
</dbReference>
<keyword evidence="3" id="KW-1185">Reference proteome</keyword>
<dbReference type="InterPro" id="IPR051531">
    <property type="entry name" value="N-acetyltransferase"/>
</dbReference>
<dbReference type="PANTHER" id="PTHR43792">
    <property type="entry name" value="GNAT FAMILY, PUTATIVE (AFU_ORTHOLOGUE AFUA_3G00765)-RELATED-RELATED"/>
    <property type="match status" value="1"/>
</dbReference>
<dbReference type="GO" id="GO:0016747">
    <property type="term" value="F:acyltransferase activity, transferring groups other than amino-acyl groups"/>
    <property type="evidence" value="ECO:0007669"/>
    <property type="project" value="InterPro"/>
</dbReference>
<dbReference type="HOGENOM" id="CLU_013985_24_1_1"/>
<name>A1CDY7_ASPCL</name>
<dbReference type="OMA" id="NPLGENY"/>
<reference evidence="2 3" key="1">
    <citation type="journal article" date="2008" name="PLoS Genet.">
        <title>Genomic islands in the pathogenic filamentous fungus Aspergillus fumigatus.</title>
        <authorList>
            <person name="Fedorova N.D."/>
            <person name="Khaldi N."/>
            <person name="Joardar V.S."/>
            <person name="Maiti R."/>
            <person name="Amedeo P."/>
            <person name="Anderson M.J."/>
            <person name="Crabtree J."/>
            <person name="Silva J.C."/>
            <person name="Badger J.H."/>
            <person name="Albarraq A."/>
            <person name="Angiuoli S."/>
            <person name="Bussey H."/>
            <person name="Bowyer P."/>
            <person name="Cotty P.J."/>
            <person name="Dyer P.S."/>
            <person name="Egan A."/>
            <person name="Galens K."/>
            <person name="Fraser-Liggett C.M."/>
            <person name="Haas B.J."/>
            <person name="Inman J.M."/>
            <person name="Kent R."/>
            <person name="Lemieux S."/>
            <person name="Malavazi I."/>
            <person name="Orvis J."/>
            <person name="Roemer T."/>
            <person name="Ronning C.M."/>
            <person name="Sundaram J.P."/>
            <person name="Sutton G."/>
            <person name="Turner G."/>
            <person name="Venter J.C."/>
            <person name="White O.R."/>
            <person name="Whitty B.R."/>
            <person name="Youngman P."/>
            <person name="Wolfe K.H."/>
            <person name="Goldman G.H."/>
            <person name="Wortman J.R."/>
            <person name="Jiang B."/>
            <person name="Denning D.W."/>
            <person name="Nierman W.C."/>
        </authorList>
    </citation>
    <scope>NUCLEOTIDE SEQUENCE [LARGE SCALE GENOMIC DNA]</scope>
    <source>
        <strain evidence="3">ATCC 1007 / CBS 513.65 / DSM 816 / NCTC 3887 / NRRL 1</strain>
    </source>
</reference>
<dbReference type="VEuPathDB" id="FungiDB:ACLA_008240"/>
<dbReference type="SUPFAM" id="SSF55729">
    <property type="entry name" value="Acyl-CoA N-acyltransferases (Nat)"/>
    <property type="match status" value="1"/>
</dbReference>
<organism evidence="2 3">
    <name type="scientific">Aspergillus clavatus (strain ATCC 1007 / CBS 513.65 / DSM 816 / NCTC 3887 / NRRL 1 / QM 1276 / 107)</name>
    <dbReference type="NCBI Taxonomy" id="344612"/>
    <lineage>
        <taxon>Eukaryota</taxon>
        <taxon>Fungi</taxon>
        <taxon>Dikarya</taxon>
        <taxon>Ascomycota</taxon>
        <taxon>Pezizomycotina</taxon>
        <taxon>Eurotiomycetes</taxon>
        <taxon>Eurotiomycetidae</taxon>
        <taxon>Eurotiales</taxon>
        <taxon>Aspergillaceae</taxon>
        <taxon>Aspergillus</taxon>
        <taxon>Aspergillus subgen. Fumigati</taxon>
    </lineage>
</organism>
<accession>A1CDY7</accession>
<dbReference type="EMBL" id="DS027051">
    <property type="protein sequence ID" value="EAW12064.1"/>
    <property type="molecule type" value="Genomic_DNA"/>
</dbReference>
<dbReference type="RefSeq" id="XP_001273490.1">
    <property type="nucleotide sequence ID" value="XM_001273489.1"/>
</dbReference>
<dbReference type="OrthoDB" id="4072826at2759"/>
<dbReference type="Gene3D" id="3.40.630.30">
    <property type="match status" value="1"/>
</dbReference>
<proteinExistence type="predicted"/>
<sequence>MDISTASMSTPLLELVRLNKEHVPGYFEVWKDPFATRWSSHGPCHTLADAEQWMSELLQDVNPKGENYAVILRSDLDDSVLGSLKQKRQDMHLSADFITPGAFLGWIGTWKSDPVPEVGFILHREAWGLGFATEALTAFVDLFWRVRPEFSILEAWCDTENEASAKVLRKCGFDLVETAYGDYSLSWMTPPLRNSMRFQATREVITDSK</sequence>
<gene>
    <name evidence="2" type="ORF">ACLA_008240</name>
</gene>